<accession>A0A2L2T205</accession>
<keyword evidence="2" id="KW-1185">Reference proteome</keyword>
<reference evidence="2" key="1">
    <citation type="submission" date="2014-10" db="EMBL/GenBank/DDBJ databases">
        <authorList>
            <person name="King R."/>
        </authorList>
    </citation>
    <scope>NUCLEOTIDE SEQUENCE [LARGE SCALE GENOMIC DNA]</scope>
    <source>
        <strain evidence="2">A3/5</strain>
    </source>
</reference>
<organism evidence="1 2">
    <name type="scientific">Fusarium venenatum</name>
    <dbReference type="NCBI Taxonomy" id="56646"/>
    <lineage>
        <taxon>Eukaryota</taxon>
        <taxon>Fungi</taxon>
        <taxon>Dikarya</taxon>
        <taxon>Ascomycota</taxon>
        <taxon>Pezizomycotina</taxon>
        <taxon>Sordariomycetes</taxon>
        <taxon>Hypocreomycetidae</taxon>
        <taxon>Hypocreales</taxon>
        <taxon>Nectriaceae</taxon>
        <taxon>Fusarium</taxon>
    </lineage>
</organism>
<dbReference type="Proteomes" id="UP000245910">
    <property type="component" value="Chromosome I"/>
</dbReference>
<evidence type="ECO:0000313" key="1">
    <source>
        <dbReference type="EMBL" id="CEI64644.1"/>
    </source>
</evidence>
<evidence type="ECO:0008006" key="3">
    <source>
        <dbReference type="Google" id="ProtNLM"/>
    </source>
</evidence>
<dbReference type="EMBL" id="LN649229">
    <property type="protein sequence ID" value="CEI64644.1"/>
    <property type="molecule type" value="Genomic_DNA"/>
</dbReference>
<protein>
    <recommendedName>
        <fullName evidence="3">F-box domain-containing protein</fullName>
    </recommendedName>
</protein>
<name>A0A2L2T205_9HYPO</name>
<proteinExistence type="predicted"/>
<sequence>MATLKNLPRFLYEEVGSHCDNATLTSLISVCVNFYFLFSGFHLNHLYMAEISEKVVSFLHGLRYRSPRLLPHFKAIKTAKIHCEDWKWPEEDVGLGQWLLWLLRKMTVTPNALRLIAPSNLTVAYLDCCDPLKLTSIDLIVSRLHRHYDSDNNTVFYHPDEYTWLSAHCGGQTGKLKRLRIGMGLDTSDTIKALKAPFLKVRTITKEFPNLALAGS</sequence>
<evidence type="ECO:0000313" key="2">
    <source>
        <dbReference type="Proteomes" id="UP000245910"/>
    </source>
</evidence>
<dbReference type="AlphaFoldDB" id="A0A2L2T205"/>